<feature type="transmembrane region" description="Helical" evidence="1">
    <location>
        <begin position="95"/>
        <end position="117"/>
    </location>
</feature>
<accession>A0A165DG50</accession>
<feature type="transmembrane region" description="Helical" evidence="1">
    <location>
        <begin position="177"/>
        <end position="199"/>
    </location>
</feature>
<feature type="transmembrane region" description="Helical" evidence="1">
    <location>
        <begin position="137"/>
        <end position="157"/>
    </location>
</feature>
<keyword evidence="1" id="KW-1133">Transmembrane helix</keyword>
<reference evidence="2 3" key="1">
    <citation type="journal article" date="2016" name="Mol. Biol. Evol.">
        <title>Comparative Genomics of Early-Diverging Mushroom-Forming Fungi Provides Insights into the Origins of Lignocellulose Decay Capabilities.</title>
        <authorList>
            <person name="Nagy L.G."/>
            <person name="Riley R."/>
            <person name="Tritt A."/>
            <person name="Adam C."/>
            <person name="Daum C."/>
            <person name="Floudas D."/>
            <person name="Sun H."/>
            <person name="Yadav J.S."/>
            <person name="Pangilinan J."/>
            <person name="Larsson K.H."/>
            <person name="Matsuura K."/>
            <person name="Barry K."/>
            <person name="Labutti K."/>
            <person name="Kuo R."/>
            <person name="Ohm R.A."/>
            <person name="Bhattacharya S.S."/>
            <person name="Shirouzu T."/>
            <person name="Yoshinaga Y."/>
            <person name="Martin F.M."/>
            <person name="Grigoriev I.V."/>
            <person name="Hibbett D.S."/>
        </authorList>
    </citation>
    <scope>NUCLEOTIDE SEQUENCE [LARGE SCALE GENOMIC DNA]</scope>
    <source>
        <strain evidence="2 3">93-53</strain>
    </source>
</reference>
<feature type="transmembrane region" description="Helical" evidence="1">
    <location>
        <begin position="211"/>
        <end position="230"/>
    </location>
</feature>
<feature type="transmembrane region" description="Helical" evidence="1">
    <location>
        <begin position="53"/>
        <end position="75"/>
    </location>
</feature>
<gene>
    <name evidence="2" type="ORF">LAESUDRAFT_657205</name>
</gene>
<organism evidence="2 3">
    <name type="scientific">Laetiporus sulphureus 93-53</name>
    <dbReference type="NCBI Taxonomy" id="1314785"/>
    <lineage>
        <taxon>Eukaryota</taxon>
        <taxon>Fungi</taxon>
        <taxon>Dikarya</taxon>
        <taxon>Basidiomycota</taxon>
        <taxon>Agaricomycotina</taxon>
        <taxon>Agaricomycetes</taxon>
        <taxon>Polyporales</taxon>
        <taxon>Laetiporus</taxon>
    </lineage>
</organism>
<evidence type="ECO:0000313" key="3">
    <source>
        <dbReference type="Proteomes" id="UP000076871"/>
    </source>
</evidence>
<dbReference type="InParanoid" id="A0A165DG50"/>
<keyword evidence="1" id="KW-0472">Membrane</keyword>
<feature type="transmembrane region" description="Helical" evidence="1">
    <location>
        <begin position="20"/>
        <end position="41"/>
    </location>
</feature>
<dbReference type="GeneID" id="63821697"/>
<proteinExistence type="predicted"/>
<keyword evidence="3" id="KW-1185">Reference proteome</keyword>
<protein>
    <submittedName>
        <fullName evidence="2">Uncharacterized protein</fullName>
    </submittedName>
</protein>
<sequence>MRPATEPTLPIELATVCITSLLYGIFLLLFGSFVYLSATRLAPTINGLRRDPFYVSPIFIVGVVLLMLISANWVLTIVRLFDGLMDDTGELQLGLFFSDLANPTYVAKSVLYFMTALSQDTIIIRRLSRSWNHNKPIIIFPIILCCSLIAAGANAAYQLSRHTEGDRIVNESAGRWIVSAAALTFAYVDFAVMNMYAYTSPCIDEGTDRDMTRTFIIFFLVSFLARTYVASFAIEMWMQMAGISYMLVIIRLRIGPGYQRKARPIILPPSKSYNLTTVITHNWRVSVTSAPAVNTTEYHPPNSPIVDVSTNRIVDEC</sequence>
<dbReference type="STRING" id="1314785.A0A165DG50"/>
<evidence type="ECO:0000313" key="2">
    <source>
        <dbReference type="EMBL" id="KZT04819.1"/>
    </source>
</evidence>
<dbReference type="OrthoDB" id="3346544at2759"/>
<keyword evidence="1" id="KW-0812">Transmembrane</keyword>
<name>A0A165DG50_9APHY</name>
<evidence type="ECO:0000256" key="1">
    <source>
        <dbReference type="SAM" id="Phobius"/>
    </source>
</evidence>
<dbReference type="RefSeq" id="XP_040762559.1">
    <property type="nucleotide sequence ID" value="XM_040904667.1"/>
</dbReference>
<dbReference type="AlphaFoldDB" id="A0A165DG50"/>
<dbReference type="Proteomes" id="UP000076871">
    <property type="component" value="Unassembled WGS sequence"/>
</dbReference>
<dbReference type="EMBL" id="KV427634">
    <property type="protein sequence ID" value="KZT04819.1"/>
    <property type="molecule type" value="Genomic_DNA"/>
</dbReference>